<dbReference type="STRING" id="5486.A0A367XXM2"/>
<dbReference type="Pfam" id="PF00106">
    <property type="entry name" value="adh_short"/>
    <property type="match status" value="1"/>
</dbReference>
<evidence type="ECO:0000256" key="3">
    <source>
        <dbReference type="ARBA" id="ARBA00023002"/>
    </source>
</evidence>
<dbReference type="SUPFAM" id="SSF51735">
    <property type="entry name" value="NAD(P)-binding Rossmann-fold domains"/>
    <property type="match status" value="1"/>
</dbReference>
<keyword evidence="2" id="KW-0521">NADP</keyword>
<comment type="caution">
    <text evidence="4">The sequence shown here is derived from an EMBL/GenBank/DDBJ whole genome shotgun (WGS) entry which is preliminary data.</text>
</comment>
<reference evidence="4 5" key="1">
    <citation type="submission" date="2018-06" db="EMBL/GenBank/DDBJ databases">
        <title>Whole genome sequencing of Candida tropicalis (genome annotated by CSBL at Korea University).</title>
        <authorList>
            <person name="Ahn J."/>
        </authorList>
    </citation>
    <scope>NUCLEOTIDE SEQUENCE [LARGE SCALE GENOMIC DNA]</scope>
    <source>
        <strain evidence="4 5">ATCC 20962</strain>
    </source>
</reference>
<proteinExistence type="inferred from homology"/>
<evidence type="ECO:0000313" key="5">
    <source>
        <dbReference type="Proteomes" id="UP000253472"/>
    </source>
</evidence>
<protein>
    <recommendedName>
        <fullName evidence="6">Oxidoreductase</fullName>
    </recommendedName>
</protein>
<dbReference type="PANTHER" id="PTHR24320:SF236">
    <property type="entry name" value="SHORT-CHAIN DEHYDROGENASE-RELATED"/>
    <property type="match status" value="1"/>
</dbReference>
<evidence type="ECO:0000256" key="1">
    <source>
        <dbReference type="ARBA" id="ARBA00006484"/>
    </source>
</evidence>
<gene>
    <name evidence="4" type="ORF">Cantr_06624</name>
</gene>
<dbReference type="AlphaFoldDB" id="A0A367XXM2"/>
<sequence length="315" mass="34946">MGEYGVAPGPAKPQFTELKYPELEDKVVIVTGGNTGVGYETVKSLAATTKARIYIFSRNKEKTLDAIKQVQLEIAKECNVVDREINFVQVDLSDLKSIKPAVEQFLKTRYSHPQCWYHGSSSGFTVKQGHELQRGTNVLGPHLLQRLLDPLLIETSNINLTGIGRIVWIASTAHIMSPEGGVFWENIGFQNLKMSKGMKLALYGQSKAANILQARTWSCKHNRPNVISSSICPGFLNTGLQKNVGAVEKLLMRFLYHPWRYGAYTGLNAALPPDVKDGSHAISFGVPGHIRQDLIPEGVGDRLWTYLDKESEPNI</sequence>
<organism evidence="4 5">
    <name type="scientific">Candida viswanathii</name>
    <dbReference type="NCBI Taxonomy" id="5486"/>
    <lineage>
        <taxon>Eukaryota</taxon>
        <taxon>Fungi</taxon>
        <taxon>Dikarya</taxon>
        <taxon>Ascomycota</taxon>
        <taxon>Saccharomycotina</taxon>
        <taxon>Pichiomycetes</taxon>
        <taxon>Debaryomycetaceae</taxon>
        <taxon>Candida/Lodderomyces clade</taxon>
        <taxon>Candida</taxon>
    </lineage>
</organism>
<dbReference type="PANTHER" id="PTHR24320">
    <property type="entry name" value="RETINOL DEHYDROGENASE"/>
    <property type="match status" value="1"/>
</dbReference>
<dbReference type="InterPro" id="IPR036291">
    <property type="entry name" value="NAD(P)-bd_dom_sf"/>
</dbReference>
<dbReference type="PRINTS" id="PR00081">
    <property type="entry name" value="GDHRDH"/>
</dbReference>
<name>A0A367XXM2_9ASCO</name>
<keyword evidence="5" id="KW-1185">Reference proteome</keyword>
<comment type="similarity">
    <text evidence="1">Belongs to the short-chain dehydrogenases/reductases (SDR) family.</text>
</comment>
<evidence type="ECO:0000256" key="2">
    <source>
        <dbReference type="ARBA" id="ARBA00022857"/>
    </source>
</evidence>
<dbReference type="Proteomes" id="UP000253472">
    <property type="component" value="Unassembled WGS sequence"/>
</dbReference>
<accession>A0A367XXM2</accession>
<keyword evidence="3" id="KW-0560">Oxidoreductase</keyword>
<dbReference type="GO" id="GO:0016491">
    <property type="term" value="F:oxidoreductase activity"/>
    <property type="evidence" value="ECO:0007669"/>
    <property type="project" value="UniProtKB-KW"/>
</dbReference>
<dbReference type="OrthoDB" id="191139at2759"/>
<dbReference type="Gene3D" id="3.40.50.720">
    <property type="entry name" value="NAD(P)-binding Rossmann-like Domain"/>
    <property type="match status" value="1"/>
</dbReference>
<evidence type="ECO:0008006" key="6">
    <source>
        <dbReference type="Google" id="ProtNLM"/>
    </source>
</evidence>
<dbReference type="InterPro" id="IPR002347">
    <property type="entry name" value="SDR_fam"/>
</dbReference>
<dbReference type="EMBL" id="QLNQ01000028">
    <property type="protein sequence ID" value="RCK58149.1"/>
    <property type="molecule type" value="Genomic_DNA"/>
</dbReference>
<evidence type="ECO:0000313" key="4">
    <source>
        <dbReference type="EMBL" id="RCK58149.1"/>
    </source>
</evidence>